<dbReference type="Pfam" id="PF13715">
    <property type="entry name" value="CarbopepD_reg_2"/>
    <property type="match status" value="1"/>
</dbReference>
<keyword evidence="3 8" id="KW-1134">Transmembrane beta strand</keyword>
<dbReference type="SUPFAM" id="SSF49464">
    <property type="entry name" value="Carboxypeptidase regulatory domain-like"/>
    <property type="match status" value="1"/>
</dbReference>
<comment type="caution">
    <text evidence="11">The sequence shown here is derived from an EMBL/GenBank/DDBJ whole genome shotgun (WGS) entry which is preliminary data.</text>
</comment>
<dbReference type="InterPro" id="IPR012910">
    <property type="entry name" value="Plug_dom"/>
</dbReference>
<evidence type="ECO:0000256" key="9">
    <source>
        <dbReference type="SAM" id="SignalP"/>
    </source>
</evidence>
<evidence type="ECO:0000256" key="3">
    <source>
        <dbReference type="ARBA" id="ARBA00022452"/>
    </source>
</evidence>
<evidence type="ECO:0000256" key="8">
    <source>
        <dbReference type="PROSITE-ProRule" id="PRU01360"/>
    </source>
</evidence>
<keyword evidence="6 8" id="KW-0472">Membrane</keyword>
<evidence type="ECO:0000313" key="11">
    <source>
        <dbReference type="EMBL" id="TPN81321.1"/>
    </source>
</evidence>
<keyword evidence="7 8" id="KW-0998">Cell outer membrane</keyword>
<dbReference type="NCBIfam" id="TIGR04057">
    <property type="entry name" value="SusC_RagA_signa"/>
    <property type="match status" value="1"/>
</dbReference>
<dbReference type="InterPro" id="IPR037066">
    <property type="entry name" value="Plug_dom_sf"/>
</dbReference>
<evidence type="ECO:0000313" key="12">
    <source>
        <dbReference type="Proteomes" id="UP000315540"/>
    </source>
</evidence>
<evidence type="ECO:0000256" key="1">
    <source>
        <dbReference type="ARBA" id="ARBA00004571"/>
    </source>
</evidence>
<sequence>MKLLKKRFLMLFIALSAQIFYAQEITISGKITDDSNLPLPGVNVLVRGTNSGTQSDFDGLYTIEASQGDVLIFSYVGFSSKEVTIGVSNSINVQLTASASELEEVIVTAQGIKRDKKALGYAVSTVKSEDLEQKADTDIGKILRGKASGVRITGTGGVSGSGANIIIRGISSITGGNQPLFVVDGVPFDGSAGGANQDASNQNSSANFQSGNVSSRFADLDPNNIESVSILKGLSATALYGGQGKNGVILITTKTGSGARKKFEVTVNQSLFFNDIVLPDYQNTWGNGFQNVYGAFFSNWGARFDSQETIPNAFRVMLNRNFDLEPSQLFPNRTDLDAENVEYRPYDSQKDFFRTGTVATTSINASGALGDKGSINASYAYTDDQGFIPNNFLRRNNISLGGNYKFDNKLSVSGKFSYARTEIQSPFTDASTGSDVTIADNGSGGIASVWNILYLPRSVDINDPFQHPVTGESLWYRGGNDRMNPRWALDNTRDTNSTDRLFANFNVAYPLTEWLDVRYRVGLDNQNVRATRSINRGGNDGIHPLGYLQISNERFTIWDHSILLGIDKELSESFSLQGTLGSTLQSRIGSRDGIEGRDQIIFGLQNLSNYRTTSGIIEGTLFPGNTAPYQRETEENNVSLYATATLGFKDYLYFNASARNEWTSTLEPSNRSQFSPGVSLSFVPSSAIEGLKSENGINFLKLRVGYGTSPGFPSPYATRNVLALTPNSFQPLNGAGVTTTSIDDFLANPDLKPELTKEFEGGIEARFFKNKIGLEATFYRRDTEDLIISRPLGPETGFTSTFTNIGNVINEGVEITYDIKAIQTENFKWNLSGSYTTNFSEVEGLDDGEQILYGGISPQEPRNAAINGRQLGVIVGGRFERDENGNILVNENGYWKQDPENGVIGDPNPNWFTTINNSFTWKNLSLNMQWEYQHGGDILASTVGALIGRGLVEDTDFDRTQSIVLPGIREATGQPNDIQITATEAYFNNIGFGIDEAIIYDATHVRLREASLTYNFAKKWLEKTPFGSLSLSLVGQNLFVYAFNIPSSINYDPELNSLGVGNSQGFDYLTSWNSRRYGMSVKLTF</sequence>
<dbReference type="GO" id="GO:0015344">
    <property type="term" value="F:siderophore uptake transmembrane transporter activity"/>
    <property type="evidence" value="ECO:0007669"/>
    <property type="project" value="TreeGrafter"/>
</dbReference>
<keyword evidence="4 8" id="KW-0812">Transmembrane</keyword>
<dbReference type="Proteomes" id="UP000315540">
    <property type="component" value="Unassembled WGS sequence"/>
</dbReference>
<keyword evidence="2 8" id="KW-0813">Transport</keyword>
<protein>
    <submittedName>
        <fullName evidence="11">SusC/RagA family TonB-linked outer membrane protein</fullName>
    </submittedName>
</protein>
<dbReference type="Gene3D" id="2.40.170.20">
    <property type="entry name" value="TonB-dependent receptor, beta-barrel domain"/>
    <property type="match status" value="1"/>
</dbReference>
<feature type="chain" id="PRO_5021318523" evidence="9">
    <location>
        <begin position="23"/>
        <end position="1085"/>
    </location>
</feature>
<dbReference type="SUPFAM" id="SSF56935">
    <property type="entry name" value="Porins"/>
    <property type="match status" value="1"/>
</dbReference>
<dbReference type="InterPro" id="IPR039426">
    <property type="entry name" value="TonB-dep_rcpt-like"/>
</dbReference>
<dbReference type="AlphaFoldDB" id="A0A504J546"/>
<dbReference type="InterPro" id="IPR023996">
    <property type="entry name" value="TonB-dep_OMP_SusC/RagA"/>
</dbReference>
<evidence type="ECO:0000256" key="2">
    <source>
        <dbReference type="ARBA" id="ARBA00022448"/>
    </source>
</evidence>
<evidence type="ECO:0000256" key="4">
    <source>
        <dbReference type="ARBA" id="ARBA00022692"/>
    </source>
</evidence>
<reference evidence="11 12" key="1">
    <citation type="submission" date="2019-06" db="EMBL/GenBank/DDBJ databases">
        <authorList>
            <person name="Meng X."/>
        </authorList>
    </citation>
    <scope>NUCLEOTIDE SEQUENCE [LARGE SCALE GENOMIC DNA]</scope>
    <source>
        <strain evidence="11 12">M625</strain>
    </source>
</reference>
<dbReference type="GO" id="GO:0044718">
    <property type="term" value="P:siderophore transmembrane transport"/>
    <property type="evidence" value="ECO:0007669"/>
    <property type="project" value="TreeGrafter"/>
</dbReference>
<dbReference type="PANTHER" id="PTHR30069:SF29">
    <property type="entry name" value="HEMOGLOBIN AND HEMOGLOBIN-HAPTOGLOBIN-BINDING PROTEIN 1-RELATED"/>
    <property type="match status" value="1"/>
</dbReference>
<dbReference type="InterPro" id="IPR023997">
    <property type="entry name" value="TonB-dep_OMP_SusC/RagA_CS"/>
</dbReference>
<dbReference type="InterPro" id="IPR036942">
    <property type="entry name" value="Beta-barrel_TonB_sf"/>
</dbReference>
<gene>
    <name evidence="11" type="ORF">FHK87_25380</name>
</gene>
<dbReference type="Gene3D" id="2.170.130.10">
    <property type="entry name" value="TonB-dependent receptor, plug domain"/>
    <property type="match status" value="1"/>
</dbReference>
<evidence type="ECO:0000256" key="5">
    <source>
        <dbReference type="ARBA" id="ARBA00022729"/>
    </source>
</evidence>
<dbReference type="Gene3D" id="2.60.40.1120">
    <property type="entry name" value="Carboxypeptidase-like, regulatory domain"/>
    <property type="match status" value="1"/>
</dbReference>
<evidence type="ECO:0000256" key="7">
    <source>
        <dbReference type="ARBA" id="ARBA00023237"/>
    </source>
</evidence>
<dbReference type="InterPro" id="IPR008969">
    <property type="entry name" value="CarboxyPept-like_regulatory"/>
</dbReference>
<accession>A0A504J546</accession>
<dbReference type="EMBL" id="VFWZ01000011">
    <property type="protein sequence ID" value="TPN81321.1"/>
    <property type="molecule type" value="Genomic_DNA"/>
</dbReference>
<dbReference type="PROSITE" id="PS52016">
    <property type="entry name" value="TONB_DEPENDENT_REC_3"/>
    <property type="match status" value="1"/>
</dbReference>
<dbReference type="OrthoDB" id="9768177at2"/>
<name>A0A504J546_9FLAO</name>
<dbReference type="GO" id="GO:0009279">
    <property type="term" value="C:cell outer membrane"/>
    <property type="evidence" value="ECO:0007669"/>
    <property type="project" value="UniProtKB-SubCell"/>
</dbReference>
<keyword evidence="12" id="KW-1185">Reference proteome</keyword>
<comment type="subcellular location">
    <subcellularLocation>
        <location evidence="1 8">Cell outer membrane</location>
        <topology evidence="1 8">Multi-pass membrane protein</topology>
    </subcellularLocation>
</comment>
<dbReference type="NCBIfam" id="TIGR04056">
    <property type="entry name" value="OMP_RagA_SusC"/>
    <property type="match status" value="1"/>
</dbReference>
<dbReference type="Pfam" id="PF07715">
    <property type="entry name" value="Plug"/>
    <property type="match status" value="1"/>
</dbReference>
<organism evidence="11 12">
    <name type="scientific">Aquimarina algicola</name>
    <dbReference type="NCBI Taxonomy" id="2589995"/>
    <lineage>
        <taxon>Bacteria</taxon>
        <taxon>Pseudomonadati</taxon>
        <taxon>Bacteroidota</taxon>
        <taxon>Flavobacteriia</taxon>
        <taxon>Flavobacteriales</taxon>
        <taxon>Flavobacteriaceae</taxon>
        <taxon>Aquimarina</taxon>
    </lineage>
</organism>
<keyword evidence="5 9" id="KW-0732">Signal</keyword>
<dbReference type="PANTHER" id="PTHR30069">
    <property type="entry name" value="TONB-DEPENDENT OUTER MEMBRANE RECEPTOR"/>
    <property type="match status" value="1"/>
</dbReference>
<dbReference type="RefSeq" id="WP_140597689.1">
    <property type="nucleotide sequence ID" value="NZ_VFWZ01000011.1"/>
</dbReference>
<feature type="signal peptide" evidence="9">
    <location>
        <begin position="1"/>
        <end position="22"/>
    </location>
</feature>
<proteinExistence type="inferred from homology"/>
<feature type="domain" description="TonB-dependent receptor plug" evidence="10">
    <location>
        <begin position="116"/>
        <end position="248"/>
    </location>
</feature>
<evidence type="ECO:0000256" key="6">
    <source>
        <dbReference type="ARBA" id="ARBA00023136"/>
    </source>
</evidence>
<comment type="similarity">
    <text evidence="8">Belongs to the TonB-dependent receptor family.</text>
</comment>
<evidence type="ECO:0000259" key="10">
    <source>
        <dbReference type="Pfam" id="PF07715"/>
    </source>
</evidence>